<evidence type="ECO:0000256" key="1">
    <source>
        <dbReference type="SAM" id="MobiDB-lite"/>
    </source>
</evidence>
<name>A0ABY7YR21_9HYPH</name>
<keyword evidence="3" id="KW-1185">Reference proteome</keyword>
<dbReference type="RefSeq" id="WP_282220027.1">
    <property type="nucleotide sequence ID" value="NZ_CP118246.1"/>
</dbReference>
<accession>A0ABY7YR21</accession>
<feature type="compositionally biased region" description="Acidic residues" evidence="1">
    <location>
        <begin position="11"/>
        <end position="22"/>
    </location>
</feature>
<organism evidence="2 3">
    <name type="scientific">Devosia algicola</name>
    <dbReference type="NCBI Taxonomy" id="3026418"/>
    <lineage>
        <taxon>Bacteria</taxon>
        <taxon>Pseudomonadati</taxon>
        <taxon>Pseudomonadota</taxon>
        <taxon>Alphaproteobacteria</taxon>
        <taxon>Hyphomicrobiales</taxon>
        <taxon>Devosiaceae</taxon>
        <taxon>Devosia</taxon>
    </lineage>
</organism>
<dbReference type="EMBL" id="CP118246">
    <property type="protein sequence ID" value="WDR03637.1"/>
    <property type="molecule type" value="Genomic_DNA"/>
</dbReference>
<dbReference type="Proteomes" id="UP001220530">
    <property type="component" value="Chromosome"/>
</dbReference>
<evidence type="ECO:0000313" key="3">
    <source>
        <dbReference type="Proteomes" id="UP001220530"/>
    </source>
</evidence>
<reference evidence="2 3" key="1">
    <citation type="submission" date="2023-02" db="EMBL/GenBank/DDBJ databases">
        <title>Devosia algicola sp. nov., isolated from the phycosphere of marine algae.</title>
        <authorList>
            <person name="Kim J.M."/>
            <person name="Lee J.K."/>
            <person name="Choi B.J."/>
            <person name="Bayburt H."/>
            <person name="Jeon C.O."/>
        </authorList>
    </citation>
    <scope>NUCLEOTIDE SEQUENCE [LARGE SCALE GENOMIC DNA]</scope>
    <source>
        <strain evidence="2 3">G20-9</strain>
    </source>
</reference>
<proteinExistence type="predicted"/>
<sequence length="61" mass="6568">MSHTLRIVEPLDPEEDDGDMTDGDVAQMVKSIACLGIDVLGPAMTRDLFEQVIAEHEAGAN</sequence>
<evidence type="ECO:0000313" key="2">
    <source>
        <dbReference type="EMBL" id="WDR03637.1"/>
    </source>
</evidence>
<feature type="region of interest" description="Disordered" evidence="1">
    <location>
        <begin position="1"/>
        <end position="22"/>
    </location>
</feature>
<gene>
    <name evidence="2" type="ORF">PSQ19_06085</name>
</gene>
<protein>
    <submittedName>
        <fullName evidence="2">Uncharacterized protein</fullName>
    </submittedName>
</protein>